<dbReference type="PROSITE" id="PS51257">
    <property type="entry name" value="PROKAR_LIPOPROTEIN"/>
    <property type="match status" value="1"/>
</dbReference>
<evidence type="ECO:0008006" key="4">
    <source>
        <dbReference type="Google" id="ProtNLM"/>
    </source>
</evidence>
<gene>
    <name evidence="2" type="ORF">DRF62_03170</name>
</gene>
<dbReference type="Proteomes" id="UP000256512">
    <property type="component" value="Unassembled WGS sequence"/>
</dbReference>
<keyword evidence="3" id="KW-1185">Reference proteome</keyword>
<evidence type="ECO:0000256" key="1">
    <source>
        <dbReference type="SAM" id="MobiDB-lite"/>
    </source>
</evidence>
<dbReference type="EMBL" id="QNVS01000005">
    <property type="protein sequence ID" value="REC56569.1"/>
    <property type="molecule type" value="Genomic_DNA"/>
</dbReference>
<name>A0A3D9BSS0_9FLAO</name>
<comment type="caution">
    <text evidence="2">The sequence shown here is derived from an EMBL/GenBank/DDBJ whole genome shotgun (WGS) entry which is preliminary data.</text>
</comment>
<feature type="region of interest" description="Disordered" evidence="1">
    <location>
        <begin position="237"/>
        <end position="311"/>
    </location>
</feature>
<accession>A0A3D9BSS0</accession>
<proteinExistence type="predicted"/>
<dbReference type="AlphaFoldDB" id="A0A3D9BSS0"/>
<feature type="compositionally biased region" description="Gly residues" evidence="1">
    <location>
        <begin position="247"/>
        <end position="257"/>
    </location>
</feature>
<reference evidence="2 3" key="1">
    <citation type="journal article" date="2006" name="Int. J. Syst. Evol. Microbiol.">
        <title>Chryseobacterium piscium sp. nov., isolated from fish of the South Atlantic Ocean off South Africa.</title>
        <authorList>
            <person name="de Beer H."/>
            <person name="Hugo C.J."/>
            <person name="Jooste P.J."/>
            <person name="Vancanneyt M."/>
            <person name="Coenye T."/>
            <person name="Vandamme P."/>
        </authorList>
    </citation>
    <scope>NUCLEOTIDE SEQUENCE [LARGE SCALE GENOMIC DNA]</scope>
    <source>
        <strain evidence="2 3">CCUG 51923</strain>
    </source>
</reference>
<protein>
    <recommendedName>
        <fullName evidence="4">Lipoprotein</fullName>
    </recommendedName>
</protein>
<feature type="compositionally biased region" description="Low complexity" evidence="1">
    <location>
        <begin position="258"/>
        <end position="276"/>
    </location>
</feature>
<dbReference type="RefSeq" id="WP_115949049.1">
    <property type="nucleotide sequence ID" value="NZ_QNVS01000005.1"/>
</dbReference>
<evidence type="ECO:0000313" key="3">
    <source>
        <dbReference type="Proteomes" id="UP000256512"/>
    </source>
</evidence>
<organism evidence="2 3">
    <name type="scientific">Chryseobacterium piscium</name>
    <dbReference type="NCBI Taxonomy" id="333702"/>
    <lineage>
        <taxon>Bacteria</taxon>
        <taxon>Pseudomonadati</taxon>
        <taxon>Bacteroidota</taxon>
        <taxon>Flavobacteriia</taxon>
        <taxon>Flavobacteriales</taxon>
        <taxon>Weeksellaceae</taxon>
        <taxon>Chryseobacterium group</taxon>
        <taxon>Chryseobacterium</taxon>
    </lineage>
</organism>
<evidence type="ECO:0000313" key="2">
    <source>
        <dbReference type="EMBL" id="REC56569.1"/>
    </source>
</evidence>
<sequence>MKKNLLLRLCLILLVFLTIYSCRTDHLPEQEKYNNSSKFQLTSKRISLNESKHRSALVPELEKAEAAFKNSKTSVNGRVIDYGNGVSIDTNNVIYIENGPNYHTYTFHIKRENALPDDPVENLVLSPMTDGTYKEVLVSYHLTPAEKETLNNGGLIDTKGKTIITELTNGTYSPLAKGMTACGWTETYTIVGCSDIHNGVSTHNAGNVESWEGCKADRKPGLYMTMTYRCDFSGMTDDIGNPSNPGGSSGSSGGGSSTGESGSDNDNNDPGNNTSPCPNGGALTSPPTLTTDPGDGNCSGIPTQINLPDRTTPCEKTKALLEDPVVKAKIDSLEAQSKKTGDDKGEKAFLYTNDSGSSDIIEGEDHEVNLTGYSGYNGIYHNHTPYGTKMLAPNDIRALYRTIVYKMTPAVSPKEAFVGMVAYETCNCPPNNYIYHHYLLRFNGDISKTGAIANISEEEIEKLRDDYRKLRIDLLKIPSLRTGPSIVSELNAQGLEQLLFKTLEKMNIDPSQIILQKIEKNGTINNINLNSDGTTTPVPCPK</sequence>